<feature type="region of interest" description="Disordered" evidence="1">
    <location>
        <begin position="60"/>
        <end position="87"/>
    </location>
</feature>
<reference evidence="2 3" key="1">
    <citation type="submission" date="2018-06" db="EMBL/GenBank/DDBJ databases">
        <authorList>
            <consortium name="Pathogen Informatics"/>
            <person name="Doyle S."/>
        </authorList>
    </citation>
    <scope>NUCLEOTIDE SEQUENCE [LARGE SCALE GENOMIC DNA]</scope>
    <source>
        <strain evidence="2 3">NCTC7915</strain>
    </source>
</reference>
<name>A0AA46H0K1_9MICO</name>
<evidence type="ECO:0000313" key="2">
    <source>
        <dbReference type="EMBL" id="STD10104.1"/>
    </source>
</evidence>
<feature type="region of interest" description="Disordered" evidence="1">
    <location>
        <begin position="29"/>
        <end position="48"/>
    </location>
</feature>
<evidence type="ECO:0000256" key="1">
    <source>
        <dbReference type="SAM" id="MobiDB-lite"/>
    </source>
</evidence>
<evidence type="ECO:0000313" key="3">
    <source>
        <dbReference type="Proteomes" id="UP000254118"/>
    </source>
</evidence>
<gene>
    <name evidence="2" type="ORF">NCTC7915_01304</name>
</gene>
<dbReference type="EMBL" id="UFYA01000001">
    <property type="protein sequence ID" value="STD10104.1"/>
    <property type="molecule type" value="Genomic_DNA"/>
</dbReference>
<comment type="caution">
    <text evidence="2">The sequence shown here is derived from an EMBL/GenBank/DDBJ whole genome shotgun (WGS) entry which is preliminary data.</text>
</comment>
<dbReference type="Proteomes" id="UP000254118">
    <property type="component" value="Unassembled WGS sequence"/>
</dbReference>
<sequence length="111" mass="11896">MGSQGYAGGHRKNSYRYPSKLFVLTRRKSDGDTLNRPMGGHQGIRPSLIGRSEKCLSTLTTHSSPAVLSTGAHGPKNETHGRGHRHGRITLRGAGVALLRPLPPHTPAETA</sequence>
<protein>
    <submittedName>
        <fullName evidence="2">Uncharacterized protein</fullName>
    </submittedName>
</protein>
<accession>A0AA46H0K1</accession>
<proteinExistence type="predicted"/>
<organism evidence="2 3">
    <name type="scientific">Dermatophilus congolensis</name>
    <dbReference type="NCBI Taxonomy" id="1863"/>
    <lineage>
        <taxon>Bacteria</taxon>
        <taxon>Bacillati</taxon>
        <taxon>Actinomycetota</taxon>
        <taxon>Actinomycetes</taxon>
        <taxon>Micrococcales</taxon>
        <taxon>Dermatophilaceae</taxon>
        <taxon>Dermatophilus</taxon>
    </lineage>
</organism>
<dbReference type="AlphaFoldDB" id="A0AA46H0K1"/>